<evidence type="ECO:0000256" key="5">
    <source>
        <dbReference type="ARBA" id="ARBA00023163"/>
    </source>
</evidence>
<dbReference type="OrthoDB" id="9154941at2"/>
<feature type="region of interest" description="Disordered" evidence="7">
    <location>
        <begin position="1"/>
        <end position="30"/>
    </location>
</feature>
<evidence type="ECO:0000256" key="6">
    <source>
        <dbReference type="PROSITE-ProRule" id="PRU00169"/>
    </source>
</evidence>
<dbReference type="PRINTS" id="PR01590">
    <property type="entry name" value="HTHFIS"/>
</dbReference>
<dbReference type="AlphaFoldDB" id="A0A4Q6XWP3"/>
<keyword evidence="11" id="KW-1185">Reference proteome</keyword>
<dbReference type="InterPro" id="IPR002078">
    <property type="entry name" value="Sigma_54_int"/>
</dbReference>
<feature type="compositionally biased region" description="Basic and acidic residues" evidence="7">
    <location>
        <begin position="1"/>
        <end position="16"/>
    </location>
</feature>
<feature type="domain" description="Sigma-54 factor interaction" evidence="8">
    <location>
        <begin position="175"/>
        <end position="360"/>
    </location>
</feature>
<dbReference type="SUPFAM" id="SSF46689">
    <property type="entry name" value="Homeodomain-like"/>
    <property type="match status" value="1"/>
</dbReference>
<organism evidence="10 11">
    <name type="scientific">Sphingomonas populi</name>
    <dbReference type="NCBI Taxonomy" id="2484750"/>
    <lineage>
        <taxon>Bacteria</taxon>
        <taxon>Pseudomonadati</taxon>
        <taxon>Pseudomonadota</taxon>
        <taxon>Alphaproteobacteria</taxon>
        <taxon>Sphingomonadales</taxon>
        <taxon>Sphingomonadaceae</taxon>
        <taxon>Sphingomonas</taxon>
    </lineage>
</organism>
<evidence type="ECO:0000256" key="2">
    <source>
        <dbReference type="ARBA" id="ARBA00022840"/>
    </source>
</evidence>
<dbReference type="CDD" id="cd00156">
    <property type="entry name" value="REC"/>
    <property type="match status" value="1"/>
</dbReference>
<evidence type="ECO:0000256" key="3">
    <source>
        <dbReference type="ARBA" id="ARBA00023012"/>
    </source>
</evidence>
<dbReference type="InterPro" id="IPR001789">
    <property type="entry name" value="Sig_transdc_resp-reg_receiver"/>
</dbReference>
<dbReference type="InterPro" id="IPR002197">
    <property type="entry name" value="HTH_Fis"/>
</dbReference>
<dbReference type="GO" id="GO:0043565">
    <property type="term" value="F:sequence-specific DNA binding"/>
    <property type="evidence" value="ECO:0007669"/>
    <property type="project" value="InterPro"/>
</dbReference>
<dbReference type="Gene3D" id="1.10.8.60">
    <property type="match status" value="1"/>
</dbReference>
<name>A0A4Q6XWP3_9SPHN</name>
<proteinExistence type="predicted"/>
<dbReference type="SUPFAM" id="SSF52172">
    <property type="entry name" value="CheY-like"/>
    <property type="match status" value="1"/>
</dbReference>
<dbReference type="SUPFAM" id="SSF52540">
    <property type="entry name" value="P-loop containing nucleoside triphosphate hydrolases"/>
    <property type="match status" value="1"/>
</dbReference>
<dbReference type="GO" id="GO:0000160">
    <property type="term" value="P:phosphorelay signal transduction system"/>
    <property type="evidence" value="ECO:0007669"/>
    <property type="project" value="UniProtKB-KW"/>
</dbReference>
<evidence type="ECO:0000256" key="4">
    <source>
        <dbReference type="ARBA" id="ARBA00023015"/>
    </source>
</evidence>
<dbReference type="Pfam" id="PF00072">
    <property type="entry name" value="Response_reg"/>
    <property type="match status" value="1"/>
</dbReference>
<dbReference type="InterPro" id="IPR058031">
    <property type="entry name" value="AAA_lid_NorR"/>
</dbReference>
<keyword evidence="1" id="KW-0547">Nucleotide-binding</keyword>
<dbReference type="PROSITE" id="PS50110">
    <property type="entry name" value="RESPONSE_REGULATORY"/>
    <property type="match status" value="1"/>
</dbReference>
<dbReference type="PANTHER" id="PTHR32071">
    <property type="entry name" value="TRANSCRIPTIONAL REGULATORY PROTEIN"/>
    <property type="match status" value="1"/>
</dbReference>
<dbReference type="Proteomes" id="UP000292085">
    <property type="component" value="Unassembled WGS sequence"/>
</dbReference>
<dbReference type="EMBL" id="SGIS01000046">
    <property type="protein sequence ID" value="RZF60886.1"/>
    <property type="molecule type" value="Genomic_DNA"/>
</dbReference>
<evidence type="ECO:0000259" key="8">
    <source>
        <dbReference type="PROSITE" id="PS50045"/>
    </source>
</evidence>
<comment type="caution">
    <text evidence="10">The sequence shown here is derived from an EMBL/GenBank/DDBJ whole genome shotgun (WGS) entry which is preliminary data.</text>
</comment>
<dbReference type="Pfam" id="PF25601">
    <property type="entry name" value="AAA_lid_14"/>
    <property type="match status" value="1"/>
</dbReference>
<evidence type="ECO:0000313" key="10">
    <source>
        <dbReference type="EMBL" id="RZF60886.1"/>
    </source>
</evidence>
<feature type="domain" description="Response regulatory" evidence="9">
    <location>
        <begin position="34"/>
        <end position="153"/>
    </location>
</feature>
<evidence type="ECO:0000256" key="1">
    <source>
        <dbReference type="ARBA" id="ARBA00022741"/>
    </source>
</evidence>
<gene>
    <name evidence="10" type="ORF">EWE75_20730</name>
</gene>
<dbReference type="InterPro" id="IPR027417">
    <property type="entry name" value="P-loop_NTPase"/>
</dbReference>
<dbReference type="RefSeq" id="WP_130160001.1">
    <property type="nucleotide sequence ID" value="NZ_SGIS01000046.1"/>
</dbReference>
<dbReference type="InterPro" id="IPR009057">
    <property type="entry name" value="Homeodomain-like_sf"/>
</dbReference>
<reference evidence="10 11" key="1">
    <citation type="submission" date="2019-02" db="EMBL/GenBank/DDBJ databases">
        <authorList>
            <person name="Li Y."/>
        </authorList>
    </citation>
    <scope>NUCLEOTIDE SEQUENCE [LARGE SCALE GENOMIC DNA]</scope>
    <source>
        <strain evidence="10 11">3-7</strain>
    </source>
</reference>
<evidence type="ECO:0000259" key="9">
    <source>
        <dbReference type="PROSITE" id="PS50110"/>
    </source>
</evidence>
<keyword evidence="4" id="KW-0805">Transcription regulation</keyword>
<feature type="modified residue" description="4-aspartylphosphate" evidence="6">
    <location>
        <position position="83"/>
    </location>
</feature>
<dbReference type="PROSITE" id="PS50045">
    <property type="entry name" value="SIGMA54_INTERACT_4"/>
    <property type="match status" value="1"/>
</dbReference>
<evidence type="ECO:0000256" key="7">
    <source>
        <dbReference type="SAM" id="MobiDB-lite"/>
    </source>
</evidence>
<keyword evidence="5" id="KW-0804">Transcription</keyword>
<accession>A0A4Q6XWP3</accession>
<keyword evidence="6" id="KW-0597">Phosphoprotein</keyword>
<sequence>MKERLFNNETNSDRPFADAPSRNGRSDDASSNTTILLIDDNPAIARAIDIALRMAGYRLDTASGPEEAYSRLAQRRYAAILLDMNFSTGSANGEEGLACLRRIVADDASACLVVITAHSGIRIAVAAMQAGARDFVMKPWRNADLIAKLEDAMARGRSGVSAAAGAPTVEAPAVLIGESAAMHDLRALIRRVGPIPASVAVTGPAGSGRALVARSIHAASPDAADPVTRFDLRRDDRWEQLAAASGTFVLHYADRLDQVAQEMLLDHLPPSVRCISIVHTIEPLIPALRRRLATIEVAVAPLAAREGDAVLLARHFVRIAANRFGKPGTYLTQAAEGVVRTTSWADEVRGLALAVERAVILADDGVIDTALLSPSSSVAAAVVAAEASFDLTDAERAMIEAALREHRHNVTHAAAALGLSRGALYRRMARYGL</sequence>
<keyword evidence="2" id="KW-0067">ATP-binding</keyword>
<dbReference type="Gene3D" id="1.10.10.60">
    <property type="entry name" value="Homeodomain-like"/>
    <property type="match status" value="1"/>
</dbReference>
<dbReference type="Pfam" id="PF02954">
    <property type="entry name" value="HTH_8"/>
    <property type="match status" value="1"/>
</dbReference>
<protein>
    <submittedName>
        <fullName evidence="10">Sigma-54-dependent Fis family transcriptional regulator</fullName>
    </submittedName>
</protein>
<dbReference type="Gene3D" id="3.40.50.2300">
    <property type="match status" value="1"/>
</dbReference>
<dbReference type="SMART" id="SM00448">
    <property type="entry name" value="REC"/>
    <property type="match status" value="1"/>
</dbReference>
<evidence type="ECO:0000313" key="11">
    <source>
        <dbReference type="Proteomes" id="UP000292085"/>
    </source>
</evidence>
<dbReference type="Pfam" id="PF00158">
    <property type="entry name" value="Sigma54_activat"/>
    <property type="match status" value="1"/>
</dbReference>
<dbReference type="GO" id="GO:0006355">
    <property type="term" value="P:regulation of DNA-templated transcription"/>
    <property type="evidence" value="ECO:0007669"/>
    <property type="project" value="InterPro"/>
</dbReference>
<dbReference type="InterPro" id="IPR011006">
    <property type="entry name" value="CheY-like_superfamily"/>
</dbReference>
<keyword evidence="3" id="KW-0902">Two-component regulatory system</keyword>
<dbReference type="GO" id="GO:0005524">
    <property type="term" value="F:ATP binding"/>
    <property type="evidence" value="ECO:0007669"/>
    <property type="project" value="UniProtKB-KW"/>
</dbReference>
<dbReference type="Gene3D" id="3.40.50.300">
    <property type="entry name" value="P-loop containing nucleotide triphosphate hydrolases"/>
    <property type="match status" value="1"/>
</dbReference>